<dbReference type="AlphaFoldDB" id="A0A3A9B1Z1"/>
<keyword evidence="2" id="KW-1185">Reference proteome</keyword>
<protein>
    <submittedName>
        <fullName evidence="1">Uncharacterized protein</fullName>
    </submittedName>
</protein>
<dbReference type="EMBL" id="RAYQ01000002">
    <property type="protein sequence ID" value="RKI93761.1"/>
    <property type="molecule type" value="Genomic_DNA"/>
</dbReference>
<name>A0A3A9B1Z1_9FIRM</name>
<organism evidence="1 2">
    <name type="scientific">Parablautia intestinalis</name>
    <dbReference type="NCBI Taxonomy" id="2320100"/>
    <lineage>
        <taxon>Bacteria</taxon>
        <taxon>Bacillati</taxon>
        <taxon>Bacillota</taxon>
        <taxon>Clostridia</taxon>
        <taxon>Lachnospirales</taxon>
        <taxon>Lachnospiraceae</taxon>
        <taxon>Parablautia</taxon>
    </lineage>
</organism>
<reference evidence="1 2" key="1">
    <citation type="submission" date="2018-09" db="EMBL/GenBank/DDBJ databases">
        <title>Murine metabolic-syndrome-specific gut microbial biobank.</title>
        <authorList>
            <person name="Liu C."/>
        </authorList>
    </citation>
    <scope>NUCLEOTIDE SEQUENCE [LARGE SCALE GENOMIC DNA]</scope>
    <source>
        <strain evidence="1 2">0.1xD8-82</strain>
    </source>
</reference>
<evidence type="ECO:0000313" key="1">
    <source>
        <dbReference type="EMBL" id="RKI93761.1"/>
    </source>
</evidence>
<gene>
    <name evidence="1" type="ORF">D7V94_03595</name>
</gene>
<accession>A0A3A9B1Z1</accession>
<dbReference type="RefSeq" id="WP_120466807.1">
    <property type="nucleotide sequence ID" value="NZ_RAYQ01000002.1"/>
</dbReference>
<comment type="caution">
    <text evidence="1">The sequence shown here is derived from an EMBL/GenBank/DDBJ whole genome shotgun (WGS) entry which is preliminary data.</text>
</comment>
<proteinExistence type="predicted"/>
<sequence>MPSLSESIVDNVGESYISTYLKGKGHTQPDEKKGQALKYWVDDLFKEQKIDIDDFESFLFDELFFGKRKTIRMYRLEKTKEYKFPIDWEMPLDEHYGLDSIDFCNILNTIPNEKDARKIAAIRSEENVREELVKIKLLFVFYIEINEDRNIKSTSAYIPVEINFQTKTMLIKAWTRQYVDYDPYKAGKLIQHVKDLLEIEFKVSTPNYGIAHKKILFNMSRNLIYEAYSKVPAYNKIENMKDPIRNFIKETYEKLSLWNTEEDDSGEQFLAKEVLDYEGELKNVLESLAISDHFFNRSYDEIWEMGLEAVISRIKFNDKEKVLASLKAEDTETPIFCTKTFMSLKTRMQETKRIESLWIAMDREKGQRGHLNVRFDASDQEYLGLLVTNYSIRFNESDMNIILRIYDKYEAKSNKKDTGKGKMAVG</sequence>
<dbReference type="Proteomes" id="UP000280696">
    <property type="component" value="Unassembled WGS sequence"/>
</dbReference>
<evidence type="ECO:0000313" key="2">
    <source>
        <dbReference type="Proteomes" id="UP000280696"/>
    </source>
</evidence>
<dbReference type="OrthoDB" id="2894779at2"/>